<dbReference type="KEGG" id="olu:OSTLU_30600"/>
<dbReference type="PANTHER" id="PTHR35479:SF4">
    <property type="entry name" value="OS01G0750800 PROTEIN"/>
    <property type="match status" value="1"/>
</dbReference>
<protein>
    <submittedName>
        <fullName evidence="2">Uncharacterized protein</fullName>
    </submittedName>
</protein>
<dbReference type="RefSeq" id="XP_001416949.1">
    <property type="nucleotide sequence ID" value="XM_001416912.1"/>
</dbReference>
<accession>A4RUF3</accession>
<dbReference type="OrthoDB" id="504268at2759"/>
<reference evidence="2 3" key="1">
    <citation type="journal article" date="2007" name="Proc. Natl. Acad. Sci. U.S.A.">
        <title>The tiny eukaryote Ostreococcus provides genomic insights into the paradox of plankton speciation.</title>
        <authorList>
            <person name="Palenik B."/>
            <person name="Grimwood J."/>
            <person name="Aerts A."/>
            <person name="Rouze P."/>
            <person name="Salamov A."/>
            <person name="Putnam N."/>
            <person name="Dupont C."/>
            <person name="Jorgensen R."/>
            <person name="Derelle E."/>
            <person name="Rombauts S."/>
            <person name="Zhou K."/>
            <person name="Otillar R."/>
            <person name="Merchant S.S."/>
            <person name="Podell S."/>
            <person name="Gaasterland T."/>
            <person name="Napoli C."/>
            <person name="Gendler K."/>
            <person name="Manuell A."/>
            <person name="Tai V."/>
            <person name="Vallon O."/>
            <person name="Piganeau G."/>
            <person name="Jancek S."/>
            <person name="Heijde M."/>
            <person name="Jabbari K."/>
            <person name="Bowler C."/>
            <person name="Lohr M."/>
            <person name="Robbens S."/>
            <person name="Werner G."/>
            <person name="Dubchak I."/>
            <person name="Pazour G.J."/>
            <person name="Ren Q."/>
            <person name="Paulsen I."/>
            <person name="Delwiche C."/>
            <person name="Schmutz J."/>
            <person name="Rokhsar D."/>
            <person name="Van de Peer Y."/>
            <person name="Moreau H."/>
            <person name="Grigoriev I.V."/>
        </authorList>
    </citation>
    <scope>NUCLEOTIDE SEQUENCE [LARGE SCALE GENOMIC DNA]</scope>
    <source>
        <strain evidence="2 3">CCE9901</strain>
    </source>
</reference>
<gene>
    <name evidence="2" type="ORF">OSTLU_30600</name>
</gene>
<evidence type="ECO:0000256" key="1">
    <source>
        <dbReference type="SAM" id="Phobius"/>
    </source>
</evidence>
<name>A4RUF3_OSTLU</name>
<dbReference type="AlphaFoldDB" id="A4RUF3"/>
<proteinExistence type="predicted"/>
<dbReference type="eggNOG" id="ENOG502S3S1">
    <property type="taxonomic scope" value="Eukaryota"/>
</dbReference>
<dbReference type="HOGENOM" id="CLU_158917_1_0_1"/>
<keyword evidence="1" id="KW-0812">Transmembrane</keyword>
<dbReference type="Gramene" id="ABO95242">
    <property type="protein sequence ID" value="ABO95242"/>
    <property type="gene ID" value="OSTLU_30600"/>
</dbReference>
<dbReference type="OMA" id="GGMEAHK"/>
<dbReference type="GO" id="GO:0045271">
    <property type="term" value="C:respiratory chain complex I"/>
    <property type="evidence" value="ECO:0007669"/>
    <property type="project" value="EnsemblPlants"/>
</dbReference>
<dbReference type="PANTHER" id="PTHR35479">
    <property type="entry name" value="UNNAMED PRODUCT"/>
    <property type="match status" value="1"/>
</dbReference>
<sequence>MAGADPTGLKPNAFIEANGAARETIERAFRLTPRTIGLFAVFGVFVPALIYRGAVRDFDANDDRYGRPRKKFL</sequence>
<evidence type="ECO:0000313" key="3">
    <source>
        <dbReference type="Proteomes" id="UP000001568"/>
    </source>
</evidence>
<keyword evidence="1" id="KW-1133">Transmembrane helix</keyword>
<organism evidence="2 3">
    <name type="scientific">Ostreococcus lucimarinus (strain CCE9901)</name>
    <dbReference type="NCBI Taxonomy" id="436017"/>
    <lineage>
        <taxon>Eukaryota</taxon>
        <taxon>Viridiplantae</taxon>
        <taxon>Chlorophyta</taxon>
        <taxon>Mamiellophyceae</taxon>
        <taxon>Mamiellales</taxon>
        <taxon>Bathycoccaceae</taxon>
        <taxon>Ostreococcus</taxon>
    </lineage>
</organism>
<keyword evidence="1" id="KW-0472">Membrane</keyword>
<dbReference type="GeneID" id="5000727"/>
<dbReference type="GO" id="GO:0031966">
    <property type="term" value="C:mitochondrial membrane"/>
    <property type="evidence" value="ECO:0007669"/>
    <property type="project" value="EnsemblPlants"/>
</dbReference>
<dbReference type="STRING" id="436017.A4RUF3"/>
<dbReference type="Proteomes" id="UP000001568">
    <property type="component" value="Chromosome 3"/>
</dbReference>
<evidence type="ECO:0000313" key="2">
    <source>
        <dbReference type="EMBL" id="ABO95242.1"/>
    </source>
</evidence>
<dbReference type="EMBL" id="CP000583">
    <property type="protein sequence ID" value="ABO95242.1"/>
    <property type="molecule type" value="Genomic_DNA"/>
</dbReference>
<feature type="transmembrane region" description="Helical" evidence="1">
    <location>
        <begin position="36"/>
        <end position="54"/>
    </location>
</feature>
<keyword evidence="3" id="KW-1185">Reference proteome</keyword>